<dbReference type="AlphaFoldDB" id="A0A507FNR7"/>
<dbReference type="EMBL" id="QEAP01000023">
    <property type="protein sequence ID" value="TPX77330.1"/>
    <property type="molecule type" value="Genomic_DNA"/>
</dbReference>
<reference evidence="2 3" key="1">
    <citation type="journal article" date="2019" name="Sci. Rep.">
        <title>Comparative genomics of chytrid fungi reveal insights into the obligate biotrophic and pathogenic lifestyle of Synchytrium endobioticum.</title>
        <authorList>
            <person name="van de Vossenberg B.T.L.H."/>
            <person name="Warris S."/>
            <person name="Nguyen H.D.T."/>
            <person name="van Gent-Pelzer M.P.E."/>
            <person name="Joly D.L."/>
            <person name="van de Geest H.C."/>
            <person name="Bonants P.J.M."/>
            <person name="Smith D.S."/>
            <person name="Levesque C.A."/>
            <person name="van der Lee T.A.J."/>
        </authorList>
    </citation>
    <scope>NUCLEOTIDE SEQUENCE [LARGE SCALE GENOMIC DNA]</scope>
    <source>
        <strain evidence="2 3">CBS 675.73</strain>
    </source>
</reference>
<dbReference type="Pfam" id="PF10253">
    <property type="entry name" value="PRCC"/>
    <property type="match status" value="1"/>
</dbReference>
<feature type="region of interest" description="Disordered" evidence="1">
    <location>
        <begin position="222"/>
        <end position="247"/>
    </location>
</feature>
<protein>
    <recommendedName>
        <fullName evidence="4">Proline-rich protein PRCC</fullName>
    </recommendedName>
</protein>
<feature type="compositionally biased region" description="Basic and acidic residues" evidence="1">
    <location>
        <begin position="192"/>
        <end position="201"/>
    </location>
</feature>
<feature type="region of interest" description="Disordered" evidence="1">
    <location>
        <begin position="1"/>
        <end position="209"/>
    </location>
</feature>
<dbReference type="InterPro" id="IPR018800">
    <property type="entry name" value="PRCC"/>
</dbReference>
<proteinExistence type="predicted"/>
<gene>
    <name evidence="2" type="ORF">CcCBS67573_g01394</name>
</gene>
<comment type="caution">
    <text evidence="2">The sequence shown here is derived from an EMBL/GenBank/DDBJ whole genome shotgun (WGS) entry which is preliminary data.</text>
</comment>
<evidence type="ECO:0000313" key="2">
    <source>
        <dbReference type="EMBL" id="TPX77330.1"/>
    </source>
</evidence>
<feature type="compositionally biased region" description="Polar residues" evidence="1">
    <location>
        <begin position="106"/>
        <end position="122"/>
    </location>
</feature>
<feature type="compositionally biased region" description="Acidic residues" evidence="1">
    <location>
        <begin position="68"/>
        <end position="78"/>
    </location>
</feature>
<keyword evidence="3" id="KW-1185">Reference proteome</keyword>
<dbReference type="PANTHER" id="PTHR13621:SF2">
    <property type="entry name" value="PROLINE-RICH PROTEIN PRCC"/>
    <property type="match status" value="1"/>
</dbReference>
<dbReference type="GO" id="GO:0005634">
    <property type="term" value="C:nucleus"/>
    <property type="evidence" value="ECO:0007669"/>
    <property type="project" value="TreeGrafter"/>
</dbReference>
<dbReference type="OrthoDB" id="206969at2759"/>
<accession>A0A507FNR7</accession>
<evidence type="ECO:0000313" key="3">
    <source>
        <dbReference type="Proteomes" id="UP000320333"/>
    </source>
</evidence>
<name>A0A507FNR7_9FUNG</name>
<dbReference type="Proteomes" id="UP000320333">
    <property type="component" value="Unassembled WGS sequence"/>
</dbReference>
<evidence type="ECO:0008006" key="4">
    <source>
        <dbReference type="Google" id="ProtNLM"/>
    </source>
</evidence>
<dbReference type="STRING" id="246404.A0A507FNR7"/>
<dbReference type="PANTHER" id="PTHR13621">
    <property type="entry name" value="PROLINE-RICH PROTEIN PRCC"/>
    <property type="match status" value="1"/>
</dbReference>
<organism evidence="2 3">
    <name type="scientific">Chytriomyces confervae</name>
    <dbReference type="NCBI Taxonomy" id="246404"/>
    <lineage>
        <taxon>Eukaryota</taxon>
        <taxon>Fungi</taxon>
        <taxon>Fungi incertae sedis</taxon>
        <taxon>Chytridiomycota</taxon>
        <taxon>Chytridiomycota incertae sedis</taxon>
        <taxon>Chytridiomycetes</taxon>
        <taxon>Chytridiales</taxon>
        <taxon>Chytriomycetaceae</taxon>
        <taxon>Chytriomyces</taxon>
    </lineage>
</organism>
<sequence>MNLFAHYASDSEGSDNDTAPSQTKKESSEHAQPAKRLSMNLPPVSNAVPASSKPPPKKKMRKLIVVDELPEALSDSDGEDTKPGNAGGSSSVRTGLFGFLPPPKSAASSTSNSEQTSATTLIPANLRKKLASSSATTKPIAKSETPQLPTKPVVEEQEESFFTFDLPSRDPIPPPTFAKPTVSSTFNDPNADETHSHHQGQDDGVSSSSEYAYYTESASSSYMYNPEQEYPPNGSLSHSDQAEDGGARYGEMHLDDAALHKLGHRKAGGASVQVVELNHEDQLGGETARMESLKNMSREKAETSAYEHLKPTKMGKAKHNIMALAFEAKAREQQLKEAYADRRQAKSSTQNKYGF</sequence>
<evidence type="ECO:0000256" key="1">
    <source>
        <dbReference type="SAM" id="MobiDB-lite"/>
    </source>
</evidence>
<feature type="compositionally biased region" description="Low complexity" evidence="1">
    <location>
        <begin position="42"/>
        <end position="51"/>
    </location>
</feature>